<organism evidence="2 3">
    <name type="scientific">Fragilariopsis cylindrus CCMP1102</name>
    <dbReference type="NCBI Taxonomy" id="635003"/>
    <lineage>
        <taxon>Eukaryota</taxon>
        <taxon>Sar</taxon>
        <taxon>Stramenopiles</taxon>
        <taxon>Ochrophyta</taxon>
        <taxon>Bacillariophyta</taxon>
        <taxon>Bacillariophyceae</taxon>
        <taxon>Bacillariophycidae</taxon>
        <taxon>Bacillariales</taxon>
        <taxon>Bacillariaceae</taxon>
        <taxon>Fragilariopsis</taxon>
    </lineage>
</organism>
<dbReference type="EMBL" id="KV784353">
    <property type="protein sequence ID" value="OEU22316.1"/>
    <property type="molecule type" value="Genomic_DNA"/>
</dbReference>
<keyword evidence="1" id="KW-0175">Coiled coil</keyword>
<keyword evidence="3" id="KW-1185">Reference proteome</keyword>
<feature type="coiled-coil region" evidence="1">
    <location>
        <begin position="51"/>
        <end position="113"/>
    </location>
</feature>
<evidence type="ECO:0000313" key="3">
    <source>
        <dbReference type="Proteomes" id="UP000095751"/>
    </source>
</evidence>
<sequence>MERIKQLSAQWEQETPFGSIAIDDDDTGGTNPYDAIAQAICSIVDDSKNDIDLEDSLLQEAEEVKSNLSQEIQQAKHLYSKETDVLSDLSEHLTKFQETRRDLLGEIEELDDRQRVSQKNIAIYQAEASQELDIITGVEEQQKQQVPRLKMTISLYASTTGIKWDFADPDLLSGQVAVPSRNAFKLFTIDPRDYSAVETADHLWDMMEGNDAQ</sequence>
<dbReference type="Proteomes" id="UP000095751">
    <property type="component" value="Unassembled WGS sequence"/>
</dbReference>
<gene>
    <name evidence="2" type="ORF">FRACYDRAFT_205221</name>
</gene>
<accession>A0A1E7FVZ3</accession>
<protein>
    <recommendedName>
        <fullName evidence="4">Kinetochore protein Spc24</fullName>
    </recommendedName>
</protein>
<reference evidence="2 3" key="1">
    <citation type="submission" date="2016-09" db="EMBL/GenBank/DDBJ databases">
        <title>Extensive genetic diversity and differential bi-allelic expression allows diatom success in the polar Southern Ocean.</title>
        <authorList>
            <consortium name="DOE Joint Genome Institute"/>
            <person name="Mock T."/>
            <person name="Otillar R.P."/>
            <person name="Strauss J."/>
            <person name="Dupont C."/>
            <person name="Frickenhaus S."/>
            <person name="Maumus F."/>
            <person name="Mcmullan M."/>
            <person name="Sanges R."/>
            <person name="Schmutz J."/>
            <person name="Toseland A."/>
            <person name="Valas R."/>
            <person name="Veluchamy A."/>
            <person name="Ward B.J."/>
            <person name="Allen A."/>
            <person name="Barry K."/>
            <person name="Falciatore A."/>
            <person name="Ferrante M."/>
            <person name="Fortunato A.E."/>
            <person name="Gloeckner G."/>
            <person name="Gruber A."/>
            <person name="Hipkin R."/>
            <person name="Janech M."/>
            <person name="Kroth P."/>
            <person name="Leese F."/>
            <person name="Lindquist E."/>
            <person name="Lyon B.R."/>
            <person name="Martin J."/>
            <person name="Mayer C."/>
            <person name="Parker M."/>
            <person name="Quesneville H."/>
            <person name="Raymond J."/>
            <person name="Uhlig C."/>
            <person name="Valentin K.U."/>
            <person name="Worden A.Z."/>
            <person name="Armbrust E.V."/>
            <person name="Bowler C."/>
            <person name="Green B."/>
            <person name="Moulton V."/>
            <person name="Van Oosterhout C."/>
            <person name="Grigoriev I."/>
        </authorList>
    </citation>
    <scope>NUCLEOTIDE SEQUENCE [LARGE SCALE GENOMIC DNA]</scope>
    <source>
        <strain evidence="2 3">CCMP1102</strain>
    </source>
</reference>
<dbReference type="AlphaFoldDB" id="A0A1E7FVZ3"/>
<evidence type="ECO:0008006" key="4">
    <source>
        <dbReference type="Google" id="ProtNLM"/>
    </source>
</evidence>
<name>A0A1E7FVZ3_9STRA</name>
<dbReference type="OrthoDB" id="49185at2759"/>
<dbReference type="KEGG" id="fcy:FRACYDRAFT_205221"/>
<dbReference type="InParanoid" id="A0A1E7FVZ3"/>
<evidence type="ECO:0000313" key="2">
    <source>
        <dbReference type="EMBL" id="OEU22316.1"/>
    </source>
</evidence>
<dbReference type="Gene3D" id="3.30.160.570">
    <property type="entry name" value="Ncd80 complex, Spc24 subunit"/>
    <property type="match status" value="1"/>
</dbReference>
<evidence type="ECO:0000256" key="1">
    <source>
        <dbReference type="SAM" id="Coils"/>
    </source>
</evidence>
<proteinExistence type="predicted"/>